<gene>
    <name evidence="1" type="ORF">KDH_80240</name>
</gene>
<evidence type="ECO:0000313" key="2">
    <source>
        <dbReference type="Proteomes" id="UP001344906"/>
    </source>
</evidence>
<dbReference type="Proteomes" id="UP001344906">
    <property type="component" value="Unassembled WGS sequence"/>
</dbReference>
<protein>
    <submittedName>
        <fullName evidence="1">Uncharacterized protein</fullName>
    </submittedName>
</protein>
<reference evidence="1 2" key="1">
    <citation type="submission" date="2023-02" db="EMBL/GenBank/DDBJ databases">
        <title>Dictyobacter halimunensis sp. nov., a new member of the class Ktedonobacteria from forest soil in a geothermal area.</title>
        <authorList>
            <person name="Rachmania M.K."/>
            <person name="Ningsih F."/>
            <person name="Sakai Y."/>
            <person name="Yabe S."/>
            <person name="Yokota A."/>
            <person name="Sjamsuridzal W."/>
        </authorList>
    </citation>
    <scope>NUCLEOTIDE SEQUENCE [LARGE SCALE GENOMIC DNA]</scope>
    <source>
        <strain evidence="1 2">S3.2.2.5</strain>
    </source>
</reference>
<comment type="caution">
    <text evidence="1">The sequence shown here is derived from an EMBL/GenBank/DDBJ whole genome shotgun (WGS) entry which is preliminary data.</text>
</comment>
<keyword evidence="2" id="KW-1185">Reference proteome</keyword>
<dbReference type="EMBL" id="BSRI01000003">
    <property type="protein sequence ID" value="GLV61208.1"/>
    <property type="molecule type" value="Genomic_DNA"/>
</dbReference>
<sequence length="109" mass="12165">MKQQVPQTPEVTELIAEEYLTLRPMDERIQRTDTFTLIFARGALALLQVYNAPSCSAALTIAQQALPGFLYTVIPGDHANGQAAIFYAWGYQSHWDVQDQSAGEEEPHL</sequence>
<accession>A0ABQ6G6L6</accession>
<organism evidence="1 2">
    <name type="scientific">Dictyobacter halimunensis</name>
    <dbReference type="NCBI Taxonomy" id="3026934"/>
    <lineage>
        <taxon>Bacteria</taxon>
        <taxon>Bacillati</taxon>
        <taxon>Chloroflexota</taxon>
        <taxon>Ktedonobacteria</taxon>
        <taxon>Ktedonobacterales</taxon>
        <taxon>Dictyobacteraceae</taxon>
        <taxon>Dictyobacter</taxon>
    </lineage>
</organism>
<name>A0ABQ6G6L6_9CHLR</name>
<dbReference type="RefSeq" id="WP_338258636.1">
    <property type="nucleotide sequence ID" value="NZ_BSRI01000003.1"/>
</dbReference>
<proteinExistence type="predicted"/>
<evidence type="ECO:0000313" key="1">
    <source>
        <dbReference type="EMBL" id="GLV61208.1"/>
    </source>
</evidence>